<gene>
    <name evidence="1" type="ORF">INQ42_08340</name>
</gene>
<name>A0A7S6UNB2_9GAMM</name>
<dbReference type="InterPro" id="IPR036736">
    <property type="entry name" value="ACP-like_sf"/>
</dbReference>
<sequence>MEFKKTIKPFILGNYLFTEDAGALADDASLIRGGVVDSTGILELVEFLETTYGIRVEAAEMIPGNFDSIDMISAFLARKMAACVA</sequence>
<dbReference type="Proteomes" id="UP000593932">
    <property type="component" value="Chromosome"/>
</dbReference>
<accession>A0A7S6UNB2</accession>
<dbReference type="SUPFAM" id="SSF47336">
    <property type="entry name" value="ACP-like"/>
    <property type="match status" value="1"/>
</dbReference>
<dbReference type="EMBL" id="CP063657">
    <property type="protein sequence ID" value="QOW23353.1"/>
    <property type="molecule type" value="Genomic_DNA"/>
</dbReference>
<keyword evidence="2" id="KW-1185">Reference proteome</keyword>
<evidence type="ECO:0000313" key="2">
    <source>
        <dbReference type="Proteomes" id="UP000593932"/>
    </source>
</evidence>
<protein>
    <submittedName>
        <fullName evidence="1">Acyl carrier protein</fullName>
    </submittedName>
</protein>
<reference evidence="1 2" key="1">
    <citation type="submission" date="2020-10" db="EMBL/GenBank/DDBJ databases">
        <title>complete genome sequencing of Lysobacter sp. H23M41.</title>
        <authorList>
            <person name="Bae J.-W."/>
            <person name="Lee S.-Y."/>
        </authorList>
    </citation>
    <scope>NUCLEOTIDE SEQUENCE [LARGE SCALE GENOMIC DNA]</scope>
    <source>
        <strain evidence="1 2">H23M41</strain>
    </source>
</reference>
<organism evidence="1 2">
    <name type="scientific">Novilysobacter avium</name>
    <dbReference type="NCBI Taxonomy" id="2781023"/>
    <lineage>
        <taxon>Bacteria</taxon>
        <taxon>Pseudomonadati</taxon>
        <taxon>Pseudomonadota</taxon>
        <taxon>Gammaproteobacteria</taxon>
        <taxon>Lysobacterales</taxon>
        <taxon>Lysobacteraceae</taxon>
        <taxon>Novilysobacter</taxon>
    </lineage>
</organism>
<proteinExistence type="predicted"/>
<evidence type="ECO:0000313" key="1">
    <source>
        <dbReference type="EMBL" id="QOW23353.1"/>
    </source>
</evidence>
<dbReference type="Gene3D" id="1.10.1200.10">
    <property type="entry name" value="ACP-like"/>
    <property type="match status" value="1"/>
</dbReference>